<feature type="compositionally biased region" description="Polar residues" evidence="1">
    <location>
        <begin position="126"/>
        <end position="135"/>
    </location>
</feature>
<reference evidence="2 3" key="1">
    <citation type="submission" date="2020-01" db="EMBL/GenBank/DDBJ databases">
        <title>Identification and distribution of gene clusters putatively required for synthesis of sphingolipid metabolism inhibitors in phylogenetically diverse species of the filamentous fungus Fusarium.</title>
        <authorList>
            <person name="Kim H.-S."/>
            <person name="Busman M."/>
            <person name="Brown D.W."/>
            <person name="Divon H."/>
            <person name="Uhlig S."/>
            <person name="Proctor R.H."/>
        </authorList>
    </citation>
    <scope>NUCLEOTIDE SEQUENCE [LARGE SCALE GENOMIC DNA]</scope>
    <source>
        <strain evidence="2 3">NRRL 20459</strain>
    </source>
</reference>
<dbReference type="EMBL" id="JAADYS010001940">
    <property type="protein sequence ID" value="KAF4460449.1"/>
    <property type="molecule type" value="Genomic_DNA"/>
</dbReference>
<feature type="region of interest" description="Disordered" evidence="1">
    <location>
        <begin position="263"/>
        <end position="342"/>
    </location>
</feature>
<organism evidence="2 3">
    <name type="scientific">Fusarium albosuccineum</name>
    <dbReference type="NCBI Taxonomy" id="1237068"/>
    <lineage>
        <taxon>Eukaryota</taxon>
        <taxon>Fungi</taxon>
        <taxon>Dikarya</taxon>
        <taxon>Ascomycota</taxon>
        <taxon>Pezizomycotina</taxon>
        <taxon>Sordariomycetes</taxon>
        <taxon>Hypocreomycetidae</taxon>
        <taxon>Hypocreales</taxon>
        <taxon>Nectriaceae</taxon>
        <taxon>Fusarium</taxon>
        <taxon>Fusarium decemcellulare species complex</taxon>
    </lineage>
</organism>
<proteinExistence type="predicted"/>
<evidence type="ECO:0000256" key="1">
    <source>
        <dbReference type="SAM" id="MobiDB-lite"/>
    </source>
</evidence>
<dbReference type="OrthoDB" id="5041041at2759"/>
<feature type="region of interest" description="Disordered" evidence="1">
    <location>
        <begin position="126"/>
        <end position="163"/>
    </location>
</feature>
<evidence type="ECO:0000313" key="3">
    <source>
        <dbReference type="Proteomes" id="UP000554235"/>
    </source>
</evidence>
<feature type="compositionally biased region" description="Low complexity" evidence="1">
    <location>
        <begin position="322"/>
        <end position="334"/>
    </location>
</feature>
<feature type="compositionally biased region" description="Basic and acidic residues" evidence="1">
    <location>
        <begin position="152"/>
        <end position="162"/>
    </location>
</feature>
<sequence length="373" mass="40758">MCVVRSITLTKLWLLPSSNESEGDNSPEIQGYGRTTSIQIKAWFGSECKTGFISPKLVEEVLGPQTCERSGFCPFVGISWCFPITNEAPETSRLQVASELKNDVVFGCVSDTSWQKCSVAQPPLFPNSSPQTTAHWSEKKPVSTSAATDNSPGRDESSETDTKFTNGAFLDSLAASYGIRLADDPSRQAFARLWRQRLGHSSMPVVRPLDECSGLVDSHLHAEEVEGSVSSGFDNDLDCAWSAAASEEAYDMALPQAIPLRHSAQVDSEGSSKVPSQAVQVTPGSSPEDSTSSWQLVRGASEEAAEAKDSSMKNPPTETWEGGQSSMSRQSQQGEFEAHPGHKIWVWDVDKQRWRRRGQSGLEETDWFPMSLA</sequence>
<gene>
    <name evidence="2" type="ORF">FALBO_12772</name>
</gene>
<feature type="compositionally biased region" description="Polar residues" evidence="1">
    <location>
        <begin position="265"/>
        <end position="295"/>
    </location>
</feature>
<dbReference type="Proteomes" id="UP000554235">
    <property type="component" value="Unassembled WGS sequence"/>
</dbReference>
<name>A0A8H4L3C0_9HYPO</name>
<evidence type="ECO:0000313" key="2">
    <source>
        <dbReference type="EMBL" id="KAF4460449.1"/>
    </source>
</evidence>
<keyword evidence="3" id="KW-1185">Reference proteome</keyword>
<accession>A0A8H4L3C0</accession>
<comment type="caution">
    <text evidence="2">The sequence shown here is derived from an EMBL/GenBank/DDBJ whole genome shotgun (WGS) entry which is preliminary data.</text>
</comment>
<feature type="compositionally biased region" description="Polar residues" evidence="1">
    <location>
        <begin position="142"/>
        <end position="151"/>
    </location>
</feature>
<dbReference type="AlphaFoldDB" id="A0A8H4L3C0"/>
<protein>
    <submittedName>
        <fullName evidence="2">Uncharacterized protein</fullName>
    </submittedName>
</protein>